<gene>
    <name evidence="1" type="ORF">P4447_17865</name>
</gene>
<sequence length="81" mass="9485">MNEYLQEDAREQGNLFDDFMFGSGRKGGLEPIHPPNTNNNPNYLDYGELIVHLDTLVESARNLKPLLDKFYPFIEQIWKKK</sequence>
<name>A0ABU6NDJ2_9BACI</name>
<organism evidence="1 2">
    <name type="scientific">Bacillus xiapuensis</name>
    <dbReference type="NCBI Taxonomy" id="2014075"/>
    <lineage>
        <taxon>Bacteria</taxon>
        <taxon>Bacillati</taxon>
        <taxon>Bacillota</taxon>
        <taxon>Bacilli</taxon>
        <taxon>Bacillales</taxon>
        <taxon>Bacillaceae</taxon>
        <taxon>Bacillus</taxon>
    </lineage>
</organism>
<dbReference type="EMBL" id="JARMQG010000299">
    <property type="protein sequence ID" value="MED3564285.1"/>
    <property type="molecule type" value="Genomic_DNA"/>
</dbReference>
<proteinExistence type="predicted"/>
<dbReference type="RefSeq" id="WP_327969409.1">
    <property type="nucleotide sequence ID" value="NZ_JARMQG010000299.1"/>
</dbReference>
<evidence type="ECO:0000313" key="2">
    <source>
        <dbReference type="Proteomes" id="UP001330749"/>
    </source>
</evidence>
<protein>
    <submittedName>
        <fullName evidence="1">Uncharacterized protein</fullName>
    </submittedName>
</protein>
<reference evidence="1 2" key="1">
    <citation type="submission" date="2023-03" db="EMBL/GenBank/DDBJ databases">
        <title>Bacillus Genome Sequencing.</title>
        <authorList>
            <person name="Dunlap C."/>
        </authorList>
    </citation>
    <scope>NUCLEOTIDE SEQUENCE [LARGE SCALE GENOMIC DNA]</scope>
    <source>
        <strain evidence="1 2">B-14544</strain>
    </source>
</reference>
<dbReference type="Proteomes" id="UP001330749">
    <property type="component" value="Unassembled WGS sequence"/>
</dbReference>
<keyword evidence="2" id="KW-1185">Reference proteome</keyword>
<comment type="caution">
    <text evidence="1">The sequence shown here is derived from an EMBL/GenBank/DDBJ whole genome shotgun (WGS) entry which is preliminary data.</text>
</comment>
<accession>A0ABU6NDJ2</accession>
<evidence type="ECO:0000313" key="1">
    <source>
        <dbReference type="EMBL" id="MED3564285.1"/>
    </source>
</evidence>